<dbReference type="VEuPathDB" id="GiardiaDB:GMRT_11091"/>
<dbReference type="AlphaFoldDB" id="A0A4Z1T376"/>
<evidence type="ECO:0000256" key="1">
    <source>
        <dbReference type="SAM" id="MobiDB-lite"/>
    </source>
</evidence>
<feature type="compositionally biased region" description="Basic and acidic residues" evidence="1">
    <location>
        <begin position="182"/>
        <end position="194"/>
    </location>
</feature>
<reference evidence="2 3" key="1">
    <citation type="submission" date="2019-05" db="EMBL/GenBank/DDBJ databases">
        <title>The compact genome of Giardia muris reveals important steps in the evolution of intestinal protozoan parasites.</title>
        <authorList>
            <person name="Xu F."/>
            <person name="Jimenez-Gonzalez A."/>
            <person name="Einarsson E."/>
            <person name="Astvaldsson A."/>
            <person name="Peirasmaki D."/>
            <person name="Eckmann L."/>
            <person name="Andersson J.O."/>
            <person name="Svard S.G."/>
            <person name="Jerlstrom-Hultqvist J."/>
        </authorList>
    </citation>
    <scope>NUCLEOTIDE SEQUENCE [LARGE SCALE GENOMIC DNA]</scope>
    <source>
        <strain evidence="2 3">Roberts-Thomson</strain>
    </source>
</reference>
<comment type="caution">
    <text evidence="2">The sequence shown here is derived from an EMBL/GenBank/DDBJ whole genome shotgun (WGS) entry which is preliminary data.</text>
</comment>
<accession>A0A4Z1T376</accession>
<protein>
    <submittedName>
        <fullName evidence="2">Uncharacterized protein</fullName>
    </submittedName>
</protein>
<dbReference type="EMBL" id="VDLU01000001">
    <property type="protein sequence ID" value="TNJ30108.1"/>
    <property type="molecule type" value="Genomic_DNA"/>
</dbReference>
<proteinExistence type="predicted"/>
<dbReference type="Proteomes" id="UP000315496">
    <property type="component" value="Chromosome 1"/>
</dbReference>
<organism evidence="2 3">
    <name type="scientific">Giardia muris</name>
    <dbReference type="NCBI Taxonomy" id="5742"/>
    <lineage>
        <taxon>Eukaryota</taxon>
        <taxon>Metamonada</taxon>
        <taxon>Diplomonadida</taxon>
        <taxon>Hexamitidae</taxon>
        <taxon>Giardiinae</taxon>
        <taxon>Giardia</taxon>
    </lineage>
</organism>
<gene>
    <name evidence="2" type="ORF">GMRT_11091</name>
</gene>
<feature type="compositionally biased region" description="Polar residues" evidence="1">
    <location>
        <begin position="264"/>
        <end position="278"/>
    </location>
</feature>
<keyword evidence="3" id="KW-1185">Reference proteome</keyword>
<feature type="region of interest" description="Disordered" evidence="1">
    <location>
        <begin position="182"/>
        <end position="278"/>
    </location>
</feature>
<sequence length="278" mass="31171">MWQAPNCSAMVCEAHGECDCRACATRLRSYERACAGDDLGAQPSYTQTTGQGYDYRSLNPYSLPCQGNDPRTSCCHIKPIRPTCAVPVPNHYVYKFPHNLDIEGRFSCIPHPPNQTCCGHASSEMTKLAAKSYPAWRPEEHPVPGTDDADAYSSEFNKVLTVPADRTPSQFDWDARNAAIDRKRRQREYEDSWTRQELSSRLSNGADIPHTSKPSRKPRSSGFLATDTCNAEIPWPEELESPHEYGHNSFTNKPDCRNWDPRSGTRSMRTVPGISTAN</sequence>
<dbReference type="OrthoDB" id="10248361at2759"/>
<name>A0A4Z1T376_GIAMU</name>
<evidence type="ECO:0000313" key="2">
    <source>
        <dbReference type="EMBL" id="TNJ30108.1"/>
    </source>
</evidence>
<evidence type="ECO:0000313" key="3">
    <source>
        <dbReference type="Proteomes" id="UP000315496"/>
    </source>
</evidence>